<feature type="chain" id="PRO_5047471270" evidence="2">
    <location>
        <begin position="28"/>
        <end position="71"/>
    </location>
</feature>
<keyword evidence="4" id="KW-1185">Reference proteome</keyword>
<dbReference type="Proteomes" id="UP001325479">
    <property type="component" value="Chromosome"/>
</dbReference>
<dbReference type="EMBL" id="CP139965">
    <property type="protein sequence ID" value="WQD76009.1"/>
    <property type="molecule type" value="Genomic_DNA"/>
</dbReference>
<reference evidence="3 4" key="1">
    <citation type="submission" date="2023-12" db="EMBL/GenBank/DDBJ databases">
        <title>Genome sequencing and assembly of bacterial species from a model synthetic community.</title>
        <authorList>
            <person name="Hogle S.L."/>
        </authorList>
    </citation>
    <scope>NUCLEOTIDE SEQUENCE [LARGE SCALE GENOMIC DNA]</scope>
    <source>
        <strain evidence="3 4">HAMBI 2494</strain>
    </source>
</reference>
<dbReference type="RefSeq" id="WP_114814993.1">
    <property type="nucleotide sequence ID" value="NZ_CP139965.1"/>
</dbReference>
<keyword evidence="2" id="KW-0732">Signal</keyword>
<evidence type="ECO:0000313" key="4">
    <source>
        <dbReference type="Proteomes" id="UP001325479"/>
    </source>
</evidence>
<name>A0ABZ0WF80_9BURK</name>
<sequence length="71" mass="7462">MNHRNIQTFLMVSAAFFAMSAPLRSNAASNEGGNNAFANATARMAARCAPAQVGTRRSGASAQSRKDSEQS</sequence>
<evidence type="ECO:0000256" key="1">
    <source>
        <dbReference type="SAM" id="MobiDB-lite"/>
    </source>
</evidence>
<evidence type="ECO:0000256" key="2">
    <source>
        <dbReference type="SAM" id="SignalP"/>
    </source>
</evidence>
<proteinExistence type="predicted"/>
<feature type="signal peptide" evidence="2">
    <location>
        <begin position="1"/>
        <end position="27"/>
    </location>
</feature>
<protein>
    <submittedName>
        <fullName evidence="3">Uncharacterized protein</fullName>
    </submittedName>
</protein>
<evidence type="ECO:0000313" key="3">
    <source>
        <dbReference type="EMBL" id="WQD76009.1"/>
    </source>
</evidence>
<gene>
    <name evidence="3" type="ORF">U0042_18025</name>
</gene>
<feature type="region of interest" description="Disordered" evidence="1">
    <location>
        <begin position="48"/>
        <end position="71"/>
    </location>
</feature>
<organism evidence="3 4">
    <name type="scientific">Paraburkholderia kururiensis</name>
    <dbReference type="NCBI Taxonomy" id="984307"/>
    <lineage>
        <taxon>Bacteria</taxon>
        <taxon>Pseudomonadati</taxon>
        <taxon>Pseudomonadota</taxon>
        <taxon>Betaproteobacteria</taxon>
        <taxon>Burkholderiales</taxon>
        <taxon>Burkholderiaceae</taxon>
        <taxon>Paraburkholderia</taxon>
    </lineage>
</organism>
<accession>A0ABZ0WF80</accession>